<proteinExistence type="predicted"/>
<dbReference type="EMBL" id="NVVJ01000009">
    <property type="protein sequence ID" value="PCJ26848.1"/>
    <property type="molecule type" value="Genomic_DNA"/>
</dbReference>
<dbReference type="InterPro" id="IPR047111">
    <property type="entry name" value="YbaP-like"/>
</dbReference>
<accession>A0A2A5B6V1</accession>
<dbReference type="Pfam" id="PF01963">
    <property type="entry name" value="TraB_PrgY_gumN"/>
    <property type="match status" value="1"/>
</dbReference>
<sequence length="398" mass="44703">MYLIRNVVILLCSLSASMLIAEDVFATGRYDVEKSTLTIECVEVLSDGNPIGPGGSRVAYKLSLLVSDDQLTILEVQETLIIEDCSAVFETTNNILTTEARVVDDIYDVRLQFDDETDRFALLSTNHSRRGETSLWRVSNGEHELFLGGTIHILRGSDFPLPQSFLDVYQQADTLVFEINPDEVITQSDYSIAYLPSGQSLINLLQPSTVFLVNTYLNTQGKFLLQYDRVKPEFFDAELFYIAAREVGYIDGVDDYFELAARTDGKPMSGLELVYNNLAALDESFDHVYSNVDALLTDSINAIYSDDFKTSINEDIVSWREGNLAEFTAKNIARKLEDPVFYEAILSGRNRSWIPILEQHLTSDAVEFVLAGVSHFAGPDNVIQLLEELGYTVERYLP</sequence>
<dbReference type="Proteomes" id="UP000218327">
    <property type="component" value="Unassembled WGS sequence"/>
</dbReference>
<evidence type="ECO:0000313" key="2">
    <source>
        <dbReference type="EMBL" id="PCJ26848.1"/>
    </source>
</evidence>
<dbReference type="InterPro" id="IPR002816">
    <property type="entry name" value="TraB/PrgY/GumN_fam"/>
</dbReference>
<gene>
    <name evidence="2" type="ORF">COA96_04265</name>
</gene>
<evidence type="ECO:0008006" key="4">
    <source>
        <dbReference type="Google" id="ProtNLM"/>
    </source>
</evidence>
<name>A0A2A5B6V1_9GAMM</name>
<evidence type="ECO:0000256" key="1">
    <source>
        <dbReference type="SAM" id="SignalP"/>
    </source>
</evidence>
<dbReference type="PANTHER" id="PTHR40590">
    <property type="entry name" value="CYTOPLASMIC PROTEIN-RELATED"/>
    <property type="match status" value="1"/>
</dbReference>
<reference evidence="3" key="1">
    <citation type="submission" date="2017-08" db="EMBL/GenBank/DDBJ databases">
        <title>A dynamic microbial community with high functional redundancy inhabits the cold, oxic subseafloor aquifer.</title>
        <authorList>
            <person name="Tully B.J."/>
            <person name="Wheat C.G."/>
            <person name="Glazer B.T."/>
            <person name="Huber J.A."/>
        </authorList>
    </citation>
    <scope>NUCLEOTIDE SEQUENCE [LARGE SCALE GENOMIC DNA]</scope>
</reference>
<organism evidence="2 3">
    <name type="scientific">SAR86 cluster bacterium</name>
    <dbReference type="NCBI Taxonomy" id="2030880"/>
    <lineage>
        <taxon>Bacteria</taxon>
        <taxon>Pseudomonadati</taxon>
        <taxon>Pseudomonadota</taxon>
        <taxon>Gammaproteobacteria</taxon>
        <taxon>SAR86 cluster</taxon>
    </lineage>
</organism>
<evidence type="ECO:0000313" key="3">
    <source>
        <dbReference type="Proteomes" id="UP000218327"/>
    </source>
</evidence>
<protein>
    <recommendedName>
        <fullName evidence="4">TraB/GumN family protein</fullName>
    </recommendedName>
</protein>
<feature type="chain" id="PRO_5013105431" description="TraB/GumN family protein" evidence="1">
    <location>
        <begin position="22"/>
        <end position="398"/>
    </location>
</feature>
<comment type="caution">
    <text evidence="2">The sequence shown here is derived from an EMBL/GenBank/DDBJ whole genome shotgun (WGS) entry which is preliminary data.</text>
</comment>
<feature type="signal peptide" evidence="1">
    <location>
        <begin position="1"/>
        <end position="21"/>
    </location>
</feature>
<dbReference type="PANTHER" id="PTHR40590:SF1">
    <property type="entry name" value="CYTOPLASMIC PROTEIN"/>
    <property type="match status" value="1"/>
</dbReference>
<dbReference type="AlphaFoldDB" id="A0A2A5B6V1"/>
<dbReference type="CDD" id="cd14789">
    <property type="entry name" value="Tiki"/>
    <property type="match status" value="1"/>
</dbReference>
<keyword evidence="1" id="KW-0732">Signal</keyword>